<accession>F0ZST5</accession>
<evidence type="ECO:0000256" key="5">
    <source>
        <dbReference type="PIRNR" id="PIRNR005673"/>
    </source>
</evidence>
<dbReference type="GO" id="GO:0061608">
    <property type="term" value="F:nuclear import signal receptor activity"/>
    <property type="evidence" value="ECO:0000318"/>
    <property type="project" value="GO_Central"/>
</dbReference>
<evidence type="ECO:0000256" key="6">
    <source>
        <dbReference type="PROSITE-ProRule" id="PRU00259"/>
    </source>
</evidence>
<dbReference type="OMA" id="FILECGW"/>
<gene>
    <name evidence="7" type="ORF">DICPUDRAFT_155001</name>
</gene>
<evidence type="ECO:0000313" key="7">
    <source>
        <dbReference type="EMBL" id="EGC33011.1"/>
    </source>
</evidence>
<dbReference type="AlphaFoldDB" id="F0ZST5"/>
<dbReference type="SUPFAM" id="SSF48371">
    <property type="entry name" value="ARM repeat"/>
    <property type="match status" value="1"/>
</dbReference>
<dbReference type="InterPro" id="IPR011989">
    <property type="entry name" value="ARM-like"/>
</dbReference>
<dbReference type="SMART" id="SM00185">
    <property type="entry name" value="ARM"/>
    <property type="match status" value="7"/>
</dbReference>
<dbReference type="KEGG" id="dpp:DICPUDRAFT_155001"/>
<proteinExistence type="inferred from homology"/>
<dbReference type="OrthoDB" id="16542at2759"/>
<name>F0ZST5_DICPU</name>
<dbReference type="InterPro" id="IPR024931">
    <property type="entry name" value="Importin_alpha"/>
</dbReference>
<dbReference type="VEuPathDB" id="AmoebaDB:DICPUDRAFT_155001"/>
<dbReference type="GO" id="GO:0008139">
    <property type="term" value="F:nuclear localization sequence binding"/>
    <property type="evidence" value="ECO:0000318"/>
    <property type="project" value="GO_Central"/>
</dbReference>
<dbReference type="PROSITE" id="PS50176">
    <property type="entry name" value="ARM_REPEAT"/>
    <property type="match status" value="1"/>
</dbReference>
<dbReference type="RefSeq" id="XP_003290481.1">
    <property type="nucleotide sequence ID" value="XM_003290433.1"/>
</dbReference>
<dbReference type="Proteomes" id="UP000001064">
    <property type="component" value="Unassembled WGS sequence"/>
</dbReference>
<keyword evidence="3" id="KW-0677">Repeat</keyword>
<dbReference type="STRING" id="5786.F0ZST5"/>
<reference evidence="8" key="1">
    <citation type="journal article" date="2011" name="Genome Biol.">
        <title>Comparative genomics of the social amoebae Dictyostelium discoideum and Dictyostelium purpureum.</title>
        <authorList>
            <consortium name="US DOE Joint Genome Institute (JGI-PGF)"/>
            <person name="Sucgang R."/>
            <person name="Kuo A."/>
            <person name="Tian X."/>
            <person name="Salerno W."/>
            <person name="Parikh A."/>
            <person name="Feasley C.L."/>
            <person name="Dalin E."/>
            <person name="Tu H."/>
            <person name="Huang E."/>
            <person name="Barry K."/>
            <person name="Lindquist E."/>
            <person name="Shapiro H."/>
            <person name="Bruce D."/>
            <person name="Schmutz J."/>
            <person name="Salamov A."/>
            <person name="Fey P."/>
            <person name="Gaudet P."/>
            <person name="Anjard C."/>
            <person name="Babu M.M."/>
            <person name="Basu S."/>
            <person name="Bushmanova Y."/>
            <person name="van der Wel H."/>
            <person name="Katoh-Kurasawa M."/>
            <person name="Dinh C."/>
            <person name="Coutinho P.M."/>
            <person name="Saito T."/>
            <person name="Elias M."/>
            <person name="Schaap P."/>
            <person name="Kay R.R."/>
            <person name="Henrissat B."/>
            <person name="Eichinger L."/>
            <person name="Rivero F."/>
            <person name="Putnam N.H."/>
            <person name="West C.M."/>
            <person name="Loomis W.F."/>
            <person name="Chisholm R.L."/>
            <person name="Shaulsky G."/>
            <person name="Strassmann J.E."/>
            <person name="Queller D.C."/>
            <person name="Kuspa A."/>
            <person name="Grigoriev I.V."/>
        </authorList>
    </citation>
    <scope>NUCLEOTIDE SEQUENCE [LARGE SCALE GENOMIC DNA]</scope>
    <source>
        <strain evidence="8">QSDP1</strain>
    </source>
</reference>
<feature type="repeat" description="ARM" evidence="6">
    <location>
        <begin position="96"/>
        <end position="124"/>
    </location>
</feature>
<dbReference type="PANTHER" id="PTHR23316">
    <property type="entry name" value="IMPORTIN ALPHA"/>
    <property type="match status" value="1"/>
</dbReference>
<evidence type="ECO:0000313" key="8">
    <source>
        <dbReference type="Proteomes" id="UP000001064"/>
    </source>
</evidence>
<evidence type="ECO:0000256" key="1">
    <source>
        <dbReference type="ARBA" id="ARBA00010394"/>
    </source>
</evidence>
<dbReference type="eggNOG" id="KOG0166">
    <property type="taxonomic scope" value="Eukaryota"/>
</dbReference>
<dbReference type="InParanoid" id="F0ZST5"/>
<evidence type="ECO:0000256" key="3">
    <source>
        <dbReference type="ARBA" id="ARBA00022737"/>
    </source>
</evidence>
<evidence type="ECO:0000256" key="4">
    <source>
        <dbReference type="ARBA" id="ARBA00022927"/>
    </source>
</evidence>
<dbReference type="EMBL" id="GL871163">
    <property type="protein sequence ID" value="EGC33011.1"/>
    <property type="molecule type" value="Genomic_DNA"/>
</dbReference>
<dbReference type="GO" id="GO:0005737">
    <property type="term" value="C:cytoplasm"/>
    <property type="evidence" value="ECO:0007669"/>
    <property type="project" value="InterPro"/>
</dbReference>
<dbReference type="GeneID" id="10507877"/>
<dbReference type="InterPro" id="IPR016024">
    <property type="entry name" value="ARM-type_fold"/>
</dbReference>
<dbReference type="InterPro" id="IPR000225">
    <property type="entry name" value="Armadillo"/>
</dbReference>
<dbReference type="Gene3D" id="1.25.10.10">
    <property type="entry name" value="Leucine-rich Repeat Variant"/>
    <property type="match status" value="1"/>
</dbReference>
<keyword evidence="8" id="KW-1185">Reference proteome</keyword>
<comment type="similarity">
    <text evidence="1 5">Belongs to the importin alpha family.</text>
</comment>
<sequence length="452" mass="50331">MSIEEDNTPGYTLKDSLADIKSNDRDKILKGVVYVRKALSVESKPPIQQTIDLGMGTALIRLLGSGDPSIQLEAAWALTNIASGTNAQSKHLIDLGIIPPLVELLKSEHYDVVDQAVWALGNIAGNDVSCRNLVLQTDTIKLILEIITRGPTVKLTILRNICWTLQNLCRGKPQPPFSTVSILIPYFERILINTDEDICTDVCWSMSWISDTTNDNLNFILSYESLVEKMIEFLYHPSLSIQVPALRFVGNILTGDDNQTQKILNYRGVLPHFVGLLNHKKKNVRKEASWAISNAAAGNSIQIQALIDFNVFPSLISLLSKEKDIDVKKEAIWALCNGIAGGTTQQILYFVNLNSIKHLCDLLRIDTLDNIVIGTILDSIDRILATGLSVAPYGPDSNPMLSMFQDAGFLDIACYLENFTDENVDKFELIGEKYFFQEDEVMVLDELENLNI</sequence>
<evidence type="ECO:0000256" key="2">
    <source>
        <dbReference type="ARBA" id="ARBA00022448"/>
    </source>
</evidence>
<keyword evidence="2 5" id="KW-0813">Transport</keyword>
<organism evidence="7 8">
    <name type="scientific">Dictyostelium purpureum</name>
    <name type="common">Slime mold</name>
    <dbReference type="NCBI Taxonomy" id="5786"/>
    <lineage>
        <taxon>Eukaryota</taxon>
        <taxon>Amoebozoa</taxon>
        <taxon>Evosea</taxon>
        <taxon>Eumycetozoa</taxon>
        <taxon>Dictyostelia</taxon>
        <taxon>Dictyosteliales</taxon>
        <taxon>Dictyosteliaceae</taxon>
        <taxon>Dictyostelium</taxon>
    </lineage>
</organism>
<protein>
    <recommendedName>
        <fullName evidence="5">Importin subunit alpha</fullName>
    </recommendedName>
</protein>
<dbReference type="Pfam" id="PF00514">
    <property type="entry name" value="Arm"/>
    <property type="match status" value="4"/>
</dbReference>
<dbReference type="GO" id="GO:0005634">
    <property type="term" value="C:nucleus"/>
    <property type="evidence" value="ECO:0000318"/>
    <property type="project" value="GO_Central"/>
</dbReference>
<dbReference type="PIRSF" id="PIRSF005673">
    <property type="entry name" value="Importin_alpha"/>
    <property type="match status" value="1"/>
</dbReference>
<dbReference type="GO" id="GO:0006607">
    <property type="term" value="P:NLS-bearing protein import into nucleus"/>
    <property type="evidence" value="ECO:0000318"/>
    <property type="project" value="GO_Central"/>
</dbReference>
<keyword evidence="4 5" id="KW-0653">Protein transport</keyword>